<evidence type="ECO:0000259" key="3">
    <source>
        <dbReference type="PROSITE" id="PS50234"/>
    </source>
</evidence>
<accession>A0A316GPI7</accession>
<evidence type="ECO:0000256" key="1">
    <source>
        <dbReference type="SAM" id="MobiDB-lite"/>
    </source>
</evidence>
<dbReference type="SMART" id="SM00327">
    <property type="entry name" value="VWA"/>
    <property type="match status" value="1"/>
</dbReference>
<evidence type="ECO:0000313" key="5">
    <source>
        <dbReference type="Proteomes" id="UP000245708"/>
    </source>
</evidence>
<proteinExistence type="predicted"/>
<organism evidence="4 5">
    <name type="scientific">Roseicyclus mahoneyensis</name>
    <dbReference type="NCBI Taxonomy" id="164332"/>
    <lineage>
        <taxon>Bacteria</taxon>
        <taxon>Pseudomonadati</taxon>
        <taxon>Pseudomonadota</taxon>
        <taxon>Alphaproteobacteria</taxon>
        <taxon>Rhodobacterales</taxon>
        <taxon>Roseobacteraceae</taxon>
        <taxon>Roseicyclus</taxon>
    </lineage>
</organism>
<name>A0A316GPI7_9RHOB</name>
<protein>
    <submittedName>
        <fullName evidence="4">von Willebrand factor type A domain-containing protein</fullName>
    </submittedName>
</protein>
<dbReference type="OrthoDB" id="9783818at2"/>
<dbReference type="EMBL" id="QGGW01000001">
    <property type="protein sequence ID" value="PWK62935.1"/>
    <property type="molecule type" value="Genomic_DNA"/>
</dbReference>
<comment type="caution">
    <text evidence="4">The sequence shown here is derived from an EMBL/GenBank/DDBJ whole genome shotgun (WGS) entry which is preliminary data.</text>
</comment>
<dbReference type="PROSITE" id="PS50234">
    <property type="entry name" value="VWFA"/>
    <property type="match status" value="1"/>
</dbReference>
<gene>
    <name evidence="4" type="ORF">C7455_101976</name>
</gene>
<reference evidence="4 5" key="1">
    <citation type="submission" date="2018-05" db="EMBL/GenBank/DDBJ databases">
        <title>Genomic Encyclopedia of Type Strains, Phase IV (KMG-IV): sequencing the most valuable type-strain genomes for metagenomic binning, comparative biology and taxonomic classification.</title>
        <authorList>
            <person name="Goeker M."/>
        </authorList>
    </citation>
    <scope>NUCLEOTIDE SEQUENCE [LARGE SCALE GENOMIC DNA]</scope>
    <source>
        <strain evidence="4 5">DSM 16097</strain>
    </source>
</reference>
<feature type="compositionally biased region" description="Pro residues" evidence="1">
    <location>
        <begin position="1194"/>
        <end position="1206"/>
    </location>
</feature>
<dbReference type="SUPFAM" id="SSF53300">
    <property type="entry name" value="vWA-like"/>
    <property type="match status" value="1"/>
</dbReference>
<keyword evidence="2" id="KW-0732">Signal</keyword>
<dbReference type="RefSeq" id="WP_109665978.1">
    <property type="nucleotide sequence ID" value="NZ_QGGW01000001.1"/>
</dbReference>
<feature type="chain" id="PRO_5016419465" evidence="2">
    <location>
        <begin position="25"/>
        <end position="1344"/>
    </location>
</feature>
<sequence length="1344" mass="140668">MRRIFRTWLWLATAFLLATAPVRAQEQPNLIIVLDGSGSMWGQVDGRTKIDLAREALSQVLSEATAEMQIGMLAYGHRVRGQCSDIELMVPTGPAGASVPAILGAAGRISPLGMTPLTESVLQAAQQLRFSEQAATVVLLTDGVETCGGDPCALGRMLESQGIDFTAHVVGFDMTDAEQRTVACLADETGGLFIAANDADDLARALRETIISAPLPDPGPILRPVSLTLRDTAGGAPINGRQIDLFVEPQTPGGTAPEGLRVTQDQPVTATGQFLPGLYTAYIRRATAGSTPVSLQVTLEVPEGTGPHAIDLVIGARLRLTAMAHAGLPMPPGGGNLPFAAYGSSAGRAHFVVHPVIDGAIDTSVDYGGWNSLDVALPPGDYFIRGGLSRSFSRERLVRVLPGEITEYVFDFEAARVFVDIRDAQGFPVDRLSTYFYDGPGGTDFLNGGGRSAEGLLPFYLPVGTWRVDTGATGGGQRRAQAVFDVTRPGEDITLSLREGARANDADLARLSPGVRPGCIANLGGEYGCLVEAVSPADFLRLDGIDPASAEGQAALALSFTGTWQTSSGPVALVQDGRRVWGDVPDGVLTGEVAADGLTLRGVWRNGLVELRLSTDGQSMAGRWGRGLDPNLGNTAITGRRLSAGTPPLARATGTEMDLPEAYRNAASPGFEAFMAPARAPAMAPTTPASDPSFAGVWSSSHQTLTLHQQGRRVWGERARGVLEGEVSADGATLRGTWTTGGDWGTFEFVLDAQRQAFTGGWGRGADPDLRGGSWTGTRQTYLPAPLSGPEATAMARPPGASGPDFDGFMQAVRDADPTPAPTPPAIEPPAPMPTPGLVAGPDLNPGFAPILRRDFADATGQSVISIAFSAVQQGGDTGSYAEGFAWLRADWCGPTCPEEILRVGGRYRDDVPNAYVRLDREGLFPAYSAAIGQLVFEVTPTGLTIHGIDEIYSDGAQLGLNRELIARTFGSFSPVAQVPPGMTGWPALPGGAGGVLIDPAPMPVADPVTIGTIDVLPIGVFASVIVPESVPLGLAFDSLFTDSAVQAELAAACAENPTVIYPDGLSAARSLDPAGAARGGSPYETTFHERCEQSGPILSCIAYDGPPETAQEVDRYIMPVTSGPRGSFALSFEGERYLHRACFGPDGFQSASQMAPDGVPMWQHVVARADGGPGLTITPDGQFIGTEAGGTPGPAPVPAPAPGPAPAPMSGTDFTAAAGIWSPEAPTAEHAASCYDAPAVLHPDGRMFVFSEGLDAAGLPLPDTDYLSCTSMQDCRVVTREGFPAPSMQGVVLSLDLRAPDTLAVCATGQGCRTLLRCDPMEWSAREQASGLADRWMERVMSR</sequence>
<dbReference type="Pfam" id="PF00092">
    <property type="entry name" value="VWA"/>
    <property type="match status" value="1"/>
</dbReference>
<feature type="region of interest" description="Disordered" evidence="1">
    <location>
        <begin position="1187"/>
        <end position="1206"/>
    </location>
</feature>
<evidence type="ECO:0000313" key="4">
    <source>
        <dbReference type="EMBL" id="PWK62935.1"/>
    </source>
</evidence>
<dbReference type="Gene3D" id="3.40.50.410">
    <property type="entry name" value="von Willebrand factor, type A domain"/>
    <property type="match status" value="1"/>
</dbReference>
<keyword evidence="5" id="KW-1185">Reference proteome</keyword>
<dbReference type="InterPro" id="IPR036465">
    <property type="entry name" value="vWFA_dom_sf"/>
</dbReference>
<dbReference type="InterPro" id="IPR002035">
    <property type="entry name" value="VWF_A"/>
</dbReference>
<feature type="signal peptide" evidence="2">
    <location>
        <begin position="1"/>
        <end position="24"/>
    </location>
</feature>
<evidence type="ECO:0000256" key="2">
    <source>
        <dbReference type="SAM" id="SignalP"/>
    </source>
</evidence>
<feature type="domain" description="VWFA" evidence="3">
    <location>
        <begin position="29"/>
        <end position="210"/>
    </location>
</feature>
<dbReference type="Proteomes" id="UP000245708">
    <property type="component" value="Unassembled WGS sequence"/>
</dbReference>